<protein>
    <submittedName>
        <fullName evidence="2">Uncharacterized protein</fullName>
    </submittedName>
</protein>
<name>A0A3M6VA27_9STRA</name>
<keyword evidence="3" id="KW-1185">Reference proteome</keyword>
<comment type="caution">
    <text evidence="2">The sequence shown here is derived from an EMBL/GenBank/DDBJ whole genome shotgun (WGS) entry which is preliminary data.</text>
</comment>
<reference evidence="2 3" key="1">
    <citation type="submission" date="2018-06" db="EMBL/GenBank/DDBJ databases">
        <title>Comparative genomics of downy mildews reveals potential adaptations to biotrophy.</title>
        <authorList>
            <person name="Fletcher K."/>
            <person name="Klosterman S.J."/>
            <person name="Derevnina L."/>
            <person name="Martin F."/>
            <person name="Koike S."/>
            <person name="Reyes Chin-Wo S."/>
            <person name="Mou B."/>
            <person name="Michelmore R."/>
        </authorList>
    </citation>
    <scope>NUCLEOTIDE SEQUENCE [LARGE SCALE GENOMIC DNA]</scope>
    <source>
        <strain evidence="2 3">R14</strain>
    </source>
</reference>
<dbReference type="VEuPathDB" id="FungiDB:DD237_007245"/>
<gene>
    <name evidence="2" type="ORF">DD238_006979</name>
</gene>
<evidence type="ECO:0000256" key="1">
    <source>
        <dbReference type="SAM" id="MobiDB-lite"/>
    </source>
</evidence>
<evidence type="ECO:0000313" key="2">
    <source>
        <dbReference type="EMBL" id="RMX63868.1"/>
    </source>
</evidence>
<dbReference type="Proteomes" id="UP000282087">
    <property type="component" value="Unassembled WGS sequence"/>
</dbReference>
<sequence length="198" mass="22788">MARKHQRAHRGPELWTPKEEKKEEDDHLVHMNPSLMTERQQMTFLLRTTAREGLKVVNLNDTSSEDKAVTSPRQVNEPKRIQHEQQKATTTLIHRSRGRPIKNKNKKKLNVADMKRRVVTTQKRGKARSDKKVAMRPSFSTLQLDGVQSLGHRAPQCALCCDYDTAHEASFSDVLFLCPTCDRKYPTQQALGRRTCMI</sequence>
<feature type="compositionally biased region" description="Basic and acidic residues" evidence="1">
    <location>
        <begin position="10"/>
        <end position="27"/>
    </location>
</feature>
<dbReference type="AlphaFoldDB" id="A0A3M6VA27"/>
<proteinExistence type="predicted"/>
<feature type="region of interest" description="Disordered" evidence="1">
    <location>
        <begin position="1"/>
        <end position="27"/>
    </location>
</feature>
<evidence type="ECO:0000313" key="3">
    <source>
        <dbReference type="Proteomes" id="UP000282087"/>
    </source>
</evidence>
<dbReference type="EMBL" id="QLLG01000356">
    <property type="protein sequence ID" value="RMX63868.1"/>
    <property type="molecule type" value="Genomic_DNA"/>
</dbReference>
<accession>A0A3M6VA27</accession>
<organism evidence="2 3">
    <name type="scientific">Peronospora effusa</name>
    <dbReference type="NCBI Taxonomy" id="542832"/>
    <lineage>
        <taxon>Eukaryota</taxon>
        <taxon>Sar</taxon>
        <taxon>Stramenopiles</taxon>
        <taxon>Oomycota</taxon>
        <taxon>Peronosporomycetes</taxon>
        <taxon>Peronosporales</taxon>
        <taxon>Peronosporaceae</taxon>
        <taxon>Peronospora</taxon>
    </lineage>
</organism>